<dbReference type="Gene3D" id="1.20.1440.60">
    <property type="entry name" value="23S rRNA-intervening sequence"/>
    <property type="match status" value="1"/>
</dbReference>
<dbReference type="AlphaFoldDB" id="A0A1G1V7G7"/>
<protein>
    <recommendedName>
        <fullName evidence="3">Four helix bundle protein</fullName>
    </recommendedName>
</protein>
<evidence type="ECO:0000313" key="2">
    <source>
        <dbReference type="Proteomes" id="UP000178272"/>
    </source>
</evidence>
<evidence type="ECO:0008006" key="3">
    <source>
        <dbReference type="Google" id="ProtNLM"/>
    </source>
</evidence>
<proteinExistence type="predicted"/>
<reference evidence="1 2" key="1">
    <citation type="journal article" date="2016" name="Nat. Commun.">
        <title>Thousands of microbial genomes shed light on interconnected biogeochemical processes in an aquifer system.</title>
        <authorList>
            <person name="Anantharaman K."/>
            <person name="Brown C.T."/>
            <person name="Hug L.A."/>
            <person name="Sharon I."/>
            <person name="Castelle C.J."/>
            <person name="Probst A.J."/>
            <person name="Thomas B.C."/>
            <person name="Singh A."/>
            <person name="Wilkins M.J."/>
            <person name="Karaoz U."/>
            <person name="Brodie E.L."/>
            <person name="Williams K.H."/>
            <person name="Hubbard S.S."/>
            <person name="Banfield J.F."/>
        </authorList>
    </citation>
    <scope>NUCLEOTIDE SEQUENCE [LARGE SCALE GENOMIC DNA]</scope>
</reference>
<dbReference type="InterPro" id="IPR036583">
    <property type="entry name" value="23S_rRNA_IVS_sf"/>
</dbReference>
<dbReference type="InterPro" id="IPR012657">
    <property type="entry name" value="23S_rRNA-intervening_sequence"/>
</dbReference>
<gene>
    <name evidence="1" type="ORF">A3F61_03165</name>
</gene>
<dbReference type="Proteomes" id="UP000178272">
    <property type="component" value="Unassembled WGS sequence"/>
</dbReference>
<dbReference type="EMBL" id="MHCA01000039">
    <property type="protein sequence ID" value="OGY11394.1"/>
    <property type="molecule type" value="Genomic_DNA"/>
</dbReference>
<evidence type="ECO:0000313" key="1">
    <source>
        <dbReference type="EMBL" id="OGY11394.1"/>
    </source>
</evidence>
<dbReference type="SUPFAM" id="SSF158446">
    <property type="entry name" value="IVS-encoded protein-like"/>
    <property type="match status" value="1"/>
</dbReference>
<dbReference type="STRING" id="1797517.A3F61_03165"/>
<sequence>MPESQAGYKYLLSYQYSSVIYDLTVEFCHFFINPKSRTHDQMTQAGRSGKQNIAEGSEFASLKGYIKLLGVAKGSLTELTEDYEDYLRQKNLQLWKKDDLRIIKMREMRVLRDKDNNFTLPQFPHCPHDAELAANLLLTLCKKTTFLLDRQIKSLEEKFVKEGGYTEKLFRKRLENRNK</sequence>
<accession>A0A1G1V7G7</accession>
<dbReference type="InterPro" id="IPR026354">
    <property type="entry name" value="4helix_suffix_dom"/>
</dbReference>
<dbReference type="NCBIfam" id="TIGR04258">
    <property type="entry name" value="4helix_suffix"/>
    <property type="match status" value="1"/>
</dbReference>
<organism evidence="1 2">
    <name type="scientific">Candidatus Blackburnbacteria bacterium RIFCSPHIGHO2_12_FULL_41_13b</name>
    <dbReference type="NCBI Taxonomy" id="1797517"/>
    <lineage>
        <taxon>Bacteria</taxon>
        <taxon>Candidatus Blackburniibacteriota</taxon>
    </lineage>
</organism>
<dbReference type="NCBIfam" id="TIGR02436">
    <property type="entry name" value="four helix bundle protein"/>
    <property type="match status" value="1"/>
</dbReference>
<name>A0A1G1V7G7_9BACT</name>
<comment type="caution">
    <text evidence="1">The sequence shown here is derived from an EMBL/GenBank/DDBJ whole genome shotgun (WGS) entry which is preliminary data.</text>
</comment>